<dbReference type="InterPro" id="IPR037185">
    <property type="entry name" value="EmrE-like"/>
</dbReference>
<dbReference type="GO" id="GO:0005886">
    <property type="term" value="C:plasma membrane"/>
    <property type="evidence" value="ECO:0007669"/>
    <property type="project" value="TreeGrafter"/>
</dbReference>
<name>A0A926HMQ7_9FIRM</name>
<proteinExistence type="predicted"/>
<keyword evidence="1" id="KW-1133">Transmembrane helix</keyword>
<dbReference type="PANTHER" id="PTHR34821:SF3">
    <property type="entry name" value="MEMBRANE PROTEIN"/>
    <property type="match status" value="1"/>
</dbReference>
<feature type="transmembrane region" description="Helical" evidence="1">
    <location>
        <begin position="67"/>
        <end position="86"/>
    </location>
</feature>
<dbReference type="RefSeq" id="WP_138294650.1">
    <property type="nucleotide sequence ID" value="NZ_JACRSO010000003.1"/>
</dbReference>
<reference evidence="2" key="1">
    <citation type="submission" date="2020-08" db="EMBL/GenBank/DDBJ databases">
        <title>Genome public.</title>
        <authorList>
            <person name="Liu C."/>
            <person name="Sun Q."/>
        </authorList>
    </citation>
    <scope>NUCLEOTIDE SEQUENCE</scope>
    <source>
        <strain evidence="2">NSJ-44</strain>
    </source>
</reference>
<organism evidence="2 3">
    <name type="scientific">Luoshenia tenuis</name>
    <dbReference type="NCBI Taxonomy" id="2763654"/>
    <lineage>
        <taxon>Bacteria</taxon>
        <taxon>Bacillati</taxon>
        <taxon>Bacillota</taxon>
        <taxon>Clostridia</taxon>
        <taxon>Christensenellales</taxon>
        <taxon>Christensenellaceae</taxon>
        <taxon>Luoshenia</taxon>
    </lineage>
</organism>
<dbReference type="AlphaFoldDB" id="A0A926HMQ7"/>
<dbReference type="EMBL" id="JACRSO010000003">
    <property type="protein sequence ID" value="MBC8529398.1"/>
    <property type="molecule type" value="Genomic_DNA"/>
</dbReference>
<keyword evidence="3" id="KW-1185">Reference proteome</keyword>
<sequence length="144" mass="15133">MLGVIMSIIAGAAMSVQGVMNTRLSEKVGLYGSNAFVQGTAFVLSVIAMLVMGEHHNLKGLFDVNKLYLLGGVLGLVITVTVMIGIKDLSPTIAISTILISQLLVAALIDAFGLLGAEKVAFDWTKYLGLAMMIGGVLVFKCKS</sequence>
<evidence type="ECO:0000256" key="1">
    <source>
        <dbReference type="SAM" id="Phobius"/>
    </source>
</evidence>
<dbReference type="Proteomes" id="UP000654279">
    <property type="component" value="Unassembled WGS sequence"/>
</dbReference>
<comment type="caution">
    <text evidence="2">The sequence shown here is derived from an EMBL/GenBank/DDBJ whole genome shotgun (WGS) entry which is preliminary data.</text>
</comment>
<dbReference type="Pfam" id="PF04657">
    <property type="entry name" value="DMT_YdcZ"/>
    <property type="match status" value="1"/>
</dbReference>
<keyword evidence="1" id="KW-0472">Membrane</keyword>
<feature type="transmembrane region" description="Helical" evidence="1">
    <location>
        <begin position="124"/>
        <end position="140"/>
    </location>
</feature>
<dbReference type="PANTHER" id="PTHR34821">
    <property type="entry name" value="INNER MEMBRANE PROTEIN YDCZ"/>
    <property type="match status" value="1"/>
</dbReference>
<accession>A0A926HMQ7</accession>
<feature type="transmembrane region" description="Helical" evidence="1">
    <location>
        <begin position="35"/>
        <end position="55"/>
    </location>
</feature>
<feature type="transmembrane region" description="Helical" evidence="1">
    <location>
        <begin position="92"/>
        <end position="117"/>
    </location>
</feature>
<keyword evidence="1" id="KW-0812">Transmembrane</keyword>
<gene>
    <name evidence="2" type="ORF">H8699_08165</name>
</gene>
<evidence type="ECO:0000313" key="3">
    <source>
        <dbReference type="Proteomes" id="UP000654279"/>
    </source>
</evidence>
<dbReference type="SUPFAM" id="SSF103481">
    <property type="entry name" value="Multidrug resistance efflux transporter EmrE"/>
    <property type="match status" value="1"/>
</dbReference>
<protein>
    <submittedName>
        <fullName evidence="2">DMT family transporter</fullName>
    </submittedName>
</protein>
<dbReference type="InterPro" id="IPR006750">
    <property type="entry name" value="YdcZ"/>
</dbReference>
<evidence type="ECO:0000313" key="2">
    <source>
        <dbReference type="EMBL" id="MBC8529398.1"/>
    </source>
</evidence>